<gene>
    <name evidence="1" type="ORF">D0Y65_027442</name>
</gene>
<name>A0A445IPJ7_GLYSO</name>
<accession>A0A445IPJ7</accession>
<dbReference type="AlphaFoldDB" id="A0A445IPJ7"/>
<keyword evidence="2" id="KW-1185">Reference proteome</keyword>
<reference evidence="1 2" key="1">
    <citation type="submission" date="2018-09" db="EMBL/GenBank/DDBJ databases">
        <title>A high-quality reference genome of wild soybean provides a powerful tool to mine soybean genomes.</title>
        <authorList>
            <person name="Xie M."/>
            <person name="Chung C.Y.L."/>
            <person name="Li M.-W."/>
            <person name="Wong F.-L."/>
            <person name="Chan T.-F."/>
            <person name="Lam H.-M."/>
        </authorList>
    </citation>
    <scope>NUCLEOTIDE SEQUENCE [LARGE SCALE GENOMIC DNA]</scope>
    <source>
        <strain evidence="2">cv. W05</strain>
        <tissue evidence="1">Hypocotyl of etiolated seedlings</tissue>
    </source>
</reference>
<dbReference type="Proteomes" id="UP000289340">
    <property type="component" value="Chromosome 10"/>
</dbReference>
<proteinExistence type="predicted"/>
<organism evidence="1 2">
    <name type="scientific">Glycine soja</name>
    <name type="common">Wild soybean</name>
    <dbReference type="NCBI Taxonomy" id="3848"/>
    <lineage>
        <taxon>Eukaryota</taxon>
        <taxon>Viridiplantae</taxon>
        <taxon>Streptophyta</taxon>
        <taxon>Embryophyta</taxon>
        <taxon>Tracheophyta</taxon>
        <taxon>Spermatophyta</taxon>
        <taxon>Magnoliopsida</taxon>
        <taxon>eudicotyledons</taxon>
        <taxon>Gunneridae</taxon>
        <taxon>Pentapetalae</taxon>
        <taxon>rosids</taxon>
        <taxon>fabids</taxon>
        <taxon>Fabales</taxon>
        <taxon>Fabaceae</taxon>
        <taxon>Papilionoideae</taxon>
        <taxon>50 kb inversion clade</taxon>
        <taxon>NPAAA clade</taxon>
        <taxon>indigoferoid/millettioid clade</taxon>
        <taxon>Phaseoleae</taxon>
        <taxon>Glycine</taxon>
        <taxon>Glycine subgen. Soja</taxon>
    </lineage>
</organism>
<comment type="caution">
    <text evidence="1">The sequence shown here is derived from an EMBL/GenBank/DDBJ whole genome shotgun (WGS) entry which is preliminary data.</text>
</comment>
<protein>
    <submittedName>
        <fullName evidence="1">Uncharacterized protein</fullName>
    </submittedName>
</protein>
<dbReference type="EMBL" id="QZWG01000010">
    <property type="protein sequence ID" value="RZB87914.1"/>
    <property type="molecule type" value="Genomic_DNA"/>
</dbReference>
<evidence type="ECO:0000313" key="1">
    <source>
        <dbReference type="EMBL" id="RZB87914.1"/>
    </source>
</evidence>
<sequence>MIILPSTNISPWIHHILLSNVTLVSPTNMFWIRTSLASFLFSEILNFVPYSLSGIVTYGIDDYI</sequence>
<evidence type="ECO:0000313" key="2">
    <source>
        <dbReference type="Proteomes" id="UP000289340"/>
    </source>
</evidence>